<accession>A0AAD7G5I2</accession>
<name>A0AAD7G5I2_MYCRO</name>
<evidence type="ECO:0000313" key="1">
    <source>
        <dbReference type="EMBL" id="KAJ7658563.1"/>
    </source>
</evidence>
<proteinExistence type="predicted"/>
<dbReference type="EMBL" id="JARKIE010000277">
    <property type="protein sequence ID" value="KAJ7658563.1"/>
    <property type="molecule type" value="Genomic_DNA"/>
</dbReference>
<protein>
    <submittedName>
        <fullName evidence="1">Uncharacterized protein</fullName>
    </submittedName>
</protein>
<keyword evidence="2" id="KW-1185">Reference proteome</keyword>
<comment type="caution">
    <text evidence="1">The sequence shown here is derived from an EMBL/GenBank/DDBJ whole genome shotgun (WGS) entry which is preliminary data.</text>
</comment>
<organism evidence="1 2">
    <name type="scientific">Mycena rosella</name>
    <name type="common">Pink bonnet</name>
    <name type="synonym">Agaricus rosellus</name>
    <dbReference type="NCBI Taxonomy" id="1033263"/>
    <lineage>
        <taxon>Eukaryota</taxon>
        <taxon>Fungi</taxon>
        <taxon>Dikarya</taxon>
        <taxon>Basidiomycota</taxon>
        <taxon>Agaricomycotina</taxon>
        <taxon>Agaricomycetes</taxon>
        <taxon>Agaricomycetidae</taxon>
        <taxon>Agaricales</taxon>
        <taxon>Marasmiineae</taxon>
        <taxon>Mycenaceae</taxon>
        <taxon>Mycena</taxon>
    </lineage>
</organism>
<sequence length="334" mass="36908">MLISYWRPQLASMPCGLVRYLDRRGADGAVLHIVWNIGPDRLWSYITTTLTEIRHLPPGTNIAGSKISLEDLLRALWRLYSLRARIMPALSICESALDAVLNSAPSVVSPCVIALIKANIVDALHIGDRVATGKEELSSRLAHPILAIETVHKIPRIPTEGQSGESSQKNVHNELQRALHGRTIEARFQIMSELLECCTGPQLPYNILKTLSIIKPLAPPVRIHGTHQNRLAATIGHLFRAATARQNPEVLEAVLNLDLFNVYAPAQDLQKLPRTSGASQGVPWMDHPKARRLMKDFLVDYEESLISSARPPAMVARVKTILHGIDTLHPSALP</sequence>
<dbReference type="AlphaFoldDB" id="A0AAD7G5I2"/>
<reference evidence="1" key="1">
    <citation type="submission" date="2023-03" db="EMBL/GenBank/DDBJ databases">
        <title>Massive genome expansion in bonnet fungi (Mycena s.s.) driven by repeated elements and novel gene families across ecological guilds.</title>
        <authorList>
            <consortium name="Lawrence Berkeley National Laboratory"/>
            <person name="Harder C.B."/>
            <person name="Miyauchi S."/>
            <person name="Viragh M."/>
            <person name="Kuo A."/>
            <person name="Thoen E."/>
            <person name="Andreopoulos B."/>
            <person name="Lu D."/>
            <person name="Skrede I."/>
            <person name="Drula E."/>
            <person name="Henrissat B."/>
            <person name="Morin E."/>
            <person name="Kohler A."/>
            <person name="Barry K."/>
            <person name="LaButti K."/>
            <person name="Morin E."/>
            <person name="Salamov A."/>
            <person name="Lipzen A."/>
            <person name="Mereny Z."/>
            <person name="Hegedus B."/>
            <person name="Baldrian P."/>
            <person name="Stursova M."/>
            <person name="Weitz H."/>
            <person name="Taylor A."/>
            <person name="Grigoriev I.V."/>
            <person name="Nagy L.G."/>
            <person name="Martin F."/>
            <person name="Kauserud H."/>
        </authorList>
    </citation>
    <scope>NUCLEOTIDE SEQUENCE</scope>
    <source>
        <strain evidence="1">CBHHK067</strain>
    </source>
</reference>
<evidence type="ECO:0000313" key="2">
    <source>
        <dbReference type="Proteomes" id="UP001221757"/>
    </source>
</evidence>
<dbReference type="Proteomes" id="UP001221757">
    <property type="component" value="Unassembled WGS sequence"/>
</dbReference>
<gene>
    <name evidence="1" type="ORF">B0H17DRAFT_345364</name>
</gene>